<dbReference type="EMBL" id="JBJKTR010000015">
    <property type="protein sequence ID" value="KAL3341949.1"/>
    <property type="molecule type" value="Genomic_DNA"/>
</dbReference>
<dbReference type="SUPFAM" id="SSF52047">
    <property type="entry name" value="RNI-like"/>
    <property type="match status" value="1"/>
</dbReference>
<gene>
    <name evidence="3" type="ORF">AABB24_026126</name>
</gene>
<dbReference type="SUPFAM" id="SSF81383">
    <property type="entry name" value="F-box domain"/>
    <property type="match status" value="1"/>
</dbReference>
<evidence type="ECO:0000259" key="1">
    <source>
        <dbReference type="Pfam" id="PF00646"/>
    </source>
</evidence>
<evidence type="ECO:0000313" key="3">
    <source>
        <dbReference type="EMBL" id="KAL3341949.1"/>
    </source>
</evidence>
<dbReference type="InterPro" id="IPR036047">
    <property type="entry name" value="F-box-like_dom_sf"/>
</dbReference>
<dbReference type="Pfam" id="PF23622">
    <property type="entry name" value="LRR_At1g61320_AtMIF1"/>
    <property type="match status" value="1"/>
</dbReference>
<dbReference type="Proteomes" id="UP001627284">
    <property type="component" value="Unassembled WGS sequence"/>
</dbReference>
<dbReference type="AlphaFoldDB" id="A0ABD2SDL5"/>
<feature type="domain" description="F-box" evidence="1">
    <location>
        <begin position="20"/>
        <end position="53"/>
    </location>
</feature>
<feature type="domain" description="At1g61320/AtMIF1 LRR" evidence="2">
    <location>
        <begin position="110"/>
        <end position="403"/>
    </location>
</feature>
<evidence type="ECO:0000259" key="2">
    <source>
        <dbReference type="Pfam" id="PF23622"/>
    </source>
</evidence>
<dbReference type="InterPro" id="IPR055357">
    <property type="entry name" value="LRR_At1g61320_AtMIF1"/>
</dbReference>
<dbReference type="InterPro" id="IPR032675">
    <property type="entry name" value="LRR_dom_sf"/>
</dbReference>
<keyword evidence="4" id="KW-1185">Reference proteome</keyword>
<reference evidence="3 4" key="1">
    <citation type="submission" date="2024-05" db="EMBL/GenBank/DDBJ databases">
        <title>De novo assembly of an allotetraploid wild potato.</title>
        <authorList>
            <person name="Hosaka A.J."/>
        </authorList>
    </citation>
    <scope>NUCLEOTIDE SEQUENCE [LARGE SCALE GENOMIC DNA]</scope>
    <source>
        <tissue evidence="3">Young leaves</tissue>
    </source>
</reference>
<comment type="caution">
    <text evidence="3">The sequence shown here is derived from an EMBL/GenBank/DDBJ whole genome shotgun (WGS) entry which is preliminary data.</text>
</comment>
<dbReference type="Pfam" id="PF00646">
    <property type="entry name" value="F-box"/>
    <property type="match status" value="1"/>
</dbReference>
<sequence length="425" mass="48458">MEMTNLKKQKVTEEEPPKGISKLLDLLIVHILSLLPTKDAFRTCLVSPTWQHLPTLIDSFNFTCSTDREREDFSFIHNALAHSGSPKIIKFQLDLTDLNLSDFSFRPEYETLISRCFSFAVEREAENVVLWSQYSNGCTLPESLSTCSSLITLDVKHCGFNNTVISWNSRKSIKLGHLMLNDDEMVKLLSDCPALETMELYSYTGFHRLEINSLKLKTLKLKDYVRMGGNRDDLEILAPYIQHLEISGEDLECRPVDVSSVVNAKLIYSFACIKGIPSTYVEDCCRDYHQVVYTLAQDNLQKLGYATDLTIGTWFTQFKGLPISELNCKYLMLMFHMTTFNMYGVAGLLRASPHVETISIELEYTLLDDFPIYNFCCNSELLDLAKEDNMDLLSEVSSVEFHNLKKVKIAISSRCVLERSCQKGL</sequence>
<organism evidence="3 4">
    <name type="scientific">Solanum stoloniferum</name>
    <dbReference type="NCBI Taxonomy" id="62892"/>
    <lineage>
        <taxon>Eukaryota</taxon>
        <taxon>Viridiplantae</taxon>
        <taxon>Streptophyta</taxon>
        <taxon>Embryophyta</taxon>
        <taxon>Tracheophyta</taxon>
        <taxon>Spermatophyta</taxon>
        <taxon>Magnoliopsida</taxon>
        <taxon>eudicotyledons</taxon>
        <taxon>Gunneridae</taxon>
        <taxon>Pentapetalae</taxon>
        <taxon>asterids</taxon>
        <taxon>lamiids</taxon>
        <taxon>Solanales</taxon>
        <taxon>Solanaceae</taxon>
        <taxon>Solanoideae</taxon>
        <taxon>Solaneae</taxon>
        <taxon>Solanum</taxon>
    </lineage>
</organism>
<name>A0ABD2SDL5_9SOLN</name>
<dbReference type="PANTHER" id="PTHR31639:SF166">
    <property type="entry name" value="F-BOX DOMAIN-CONTAINING PROTEIN"/>
    <property type="match status" value="1"/>
</dbReference>
<dbReference type="InterPro" id="IPR001810">
    <property type="entry name" value="F-box_dom"/>
</dbReference>
<proteinExistence type="predicted"/>
<protein>
    <submittedName>
        <fullName evidence="3">Uncharacterized protein</fullName>
    </submittedName>
</protein>
<dbReference type="PANTHER" id="PTHR31639">
    <property type="entry name" value="F-BOX PROTEIN-LIKE"/>
    <property type="match status" value="1"/>
</dbReference>
<dbReference type="Gene3D" id="3.80.10.10">
    <property type="entry name" value="Ribonuclease Inhibitor"/>
    <property type="match status" value="1"/>
</dbReference>
<evidence type="ECO:0000313" key="4">
    <source>
        <dbReference type="Proteomes" id="UP001627284"/>
    </source>
</evidence>
<accession>A0ABD2SDL5</accession>